<organism evidence="9 10">
    <name type="scientific">Plasmodium yoelii 17X</name>
    <dbReference type="NCBI Taxonomy" id="1323249"/>
    <lineage>
        <taxon>Eukaryota</taxon>
        <taxon>Sar</taxon>
        <taxon>Alveolata</taxon>
        <taxon>Apicomplexa</taxon>
        <taxon>Aconoidasida</taxon>
        <taxon>Haemosporida</taxon>
        <taxon>Plasmodiidae</taxon>
        <taxon>Plasmodium</taxon>
        <taxon>Plasmodium (Vinckeia)</taxon>
    </lineage>
</organism>
<evidence type="ECO:0000256" key="3">
    <source>
        <dbReference type="ARBA" id="ARBA00022603"/>
    </source>
</evidence>
<feature type="region of interest" description="Disordered" evidence="7">
    <location>
        <begin position="152"/>
        <end position="171"/>
    </location>
</feature>
<dbReference type="Proteomes" id="UP000018538">
    <property type="component" value="Unassembled WGS sequence"/>
</dbReference>
<comment type="similarity">
    <text evidence="6">Belongs to the methyltransferase superfamily. RlmI family.</text>
</comment>
<feature type="domain" description="RlmI-like PUA" evidence="8">
    <location>
        <begin position="193"/>
        <end position="244"/>
    </location>
</feature>
<evidence type="ECO:0000256" key="7">
    <source>
        <dbReference type="SAM" id="MobiDB-lite"/>
    </source>
</evidence>
<gene>
    <name evidence="9" type="ORF">YYC_00528</name>
</gene>
<dbReference type="SUPFAM" id="SSF53335">
    <property type="entry name" value="S-adenosyl-L-methionine-dependent methyltransferases"/>
    <property type="match status" value="1"/>
</dbReference>
<evidence type="ECO:0000256" key="6">
    <source>
        <dbReference type="ARBA" id="ARBA00038091"/>
    </source>
</evidence>
<keyword evidence="10" id="KW-1185">Reference proteome</keyword>
<evidence type="ECO:0000256" key="1">
    <source>
        <dbReference type="ARBA" id="ARBA00004496"/>
    </source>
</evidence>
<dbReference type="GO" id="GO:0003723">
    <property type="term" value="F:RNA binding"/>
    <property type="evidence" value="ECO:0007669"/>
    <property type="project" value="InterPro"/>
</dbReference>
<feature type="compositionally biased region" description="Low complexity" evidence="7">
    <location>
        <begin position="124"/>
        <end position="138"/>
    </location>
</feature>
<dbReference type="InterPro" id="IPR015947">
    <property type="entry name" value="PUA-like_sf"/>
</dbReference>
<dbReference type="AlphaFoldDB" id="V7PTH9"/>
<dbReference type="Gene3D" id="2.30.130.10">
    <property type="entry name" value="PUA domain"/>
    <property type="match status" value="1"/>
</dbReference>
<keyword evidence="5" id="KW-0949">S-adenosyl-L-methionine</keyword>
<dbReference type="PANTHER" id="PTHR42873">
    <property type="entry name" value="RIBOSOMAL RNA LARGE SUBUNIT METHYLTRANSFERASE"/>
    <property type="match status" value="1"/>
</dbReference>
<proteinExistence type="inferred from homology"/>
<reference evidence="9 10" key="1">
    <citation type="submission" date="2013-11" db="EMBL/GenBank/DDBJ databases">
        <title>The Genome Sequence of Plasmodium yoelii 17X.</title>
        <authorList>
            <consortium name="The Broad Institute Genomics Platform"/>
            <consortium name="The Broad Institute Genome Sequencing Center for Infectious Disease"/>
            <person name="Neafsey D."/>
            <person name="Adams J."/>
            <person name="Walker B."/>
            <person name="Young S.K."/>
            <person name="Zeng Q."/>
            <person name="Gargeya S."/>
            <person name="Fitzgerald M."/>
            <person name="Haas B."/>
            <person name="Abouelleil A."/>
            <person name="Alvarado L."/>
            <person name="Chapman S.B."/>
            <person name="Gainer-Dewar J."/>
            <person name="Goldberg J."/>
            <person name="Griggs A."/>
            <person name="Gujja S."/>
            <person name="Hansen M."/>
            <person name="Howarth C."/>
            <person name="Imamovic A."/>
            <person name="Ireland A."/>
            <person name="Larimer J."/>
            <person name="McCowan C."/>
            <person name="Murphy C."/>
            <person name="Pearson M."/>
            <person name="Poon T.W."/>
            <person name="Priest M."/>
            <person name="Roberts A."/>
            <person name="Saif S."/>
            <person name="Shea T."/>
            <person name="Sykes S."/>
            <person name="Wortman J."/>
            <person name="Nusbaum C."/>
            <person name="Birren B."/>
        </authorList>
    </citation>
    <scope>NUCLEOTIDE SEQUENCE [LARGE SCALE GENOMIC DNA]</scope>
    <source>
        <strain evidence="9 10">17X</strain>
    </source>
</reference>
<evidence type="ECO:0000259" key="8">
    <source>
        <dbReference type="Pfam" id="PF17785"/>
    </source>
</evidence>
<sequence length="608" mass="71186">MYVENDPQIYKIVKKKKKKKKVFEMLNKAKLGEKISILKKGGYNNIILKICSTKKWGKYSFCSLSNDINDINNNKCQVENFPTNFLNTQELKLVYNNRKHTFTSTYENRINVFLKPLEGDILQNGNNSGNSNSSSGSGQVASLGVEENVRTTKKGDIEKGRDKCEDDKNSSNENKKYCLKFLQVDRFDALKNNKHKYVYDFEIENITELSKYEAGEIVNVFFWTKEEIGIGLLNRKSNIVIRIIENDIKKTINDTFFIKQIYESIKKRFKYIYNINLYEYMHSFNLKKNGKLFCKIVNSTNDNLPGLNVEIYNNNIYIRYDNLAIQKYSYIFEKELDRIFTPKNIYCKKIISKKEKRAQKGKEYILEQIKGDDLELNYFENGYQFFNNITNITYDIFHLYNKQDRIFIKTLSSSSNILNINGNVGEYIIGSSLKPTENKDLNCNENISIILSDCIKNTNYIEKNVVHNNCKHITVLHRENILEELNNMHLNNLKFDLVIFNIQSSIVYRKSSYTSVYGKRHLVSFKGIHKYINSIEDILQKNGMLFITVELSAIDYDKFLNIVRCVFENKKTNISIIYENSCSIENNILSNDHNSWYLRSVCFKLGHD</sequence>
<evidence type="ECO:0000313" key="9">
    <source>
        <dbReference type="EMBL" id="ETB62896.1"/>
    </source>
</evidence>
<dbReference type="EMBL" id="KI635730">
    <property type="protein sequence ID" value="ETB62896.1"/>
    <property type="molecule type" value="Genomic_DNA"/>
</dbReference>
<dbReference type="Gene3D" id="3.30.750.80">
    <property type="entry name" value="RNA methyltransferase domain (HRMD) like"/>
    <property type="match status" value="1"/>
</dbReference>
<dbReference type="OrthoDB" id="333664at2759"/>
<dbReference type="Gene3D" id="3.40.50.150">
    <property type="entry name" value="Vaccinia Virus protein VP39"/>
    <property type="match status" value="1"/>
</dbReference>
<dbReference type="InterPro" id="IPR029063">
    <property type="entry name" value="SAM-dependent_MTases_sf"/>
</dbReference>
<evidence type="ECO:0000313" key="10">
    <source>
        <dbReference type="Proteomes" id="UP000018538"/>
    </source>
</evidence>
<dbReference type="Pfam" id="PF17785">
    <property type="entry name" value="PUA_3"/>
    <property type="match status" value="1"/>
</dbReference>
<evidence type="ECO:0000256" key="2">
    <source>
        <dbReference type="ARBA" id="ARBA00022490"/>
    </source>
</evidence>
<protein>
    <recommendedName>
        <fullName evidence="8">RlmI-like PUA domain-containing protein</fullName>
    </recommendedName>
</protein>
<comment type="subcellular location">
    <subcellularLocation>
        <location evidence="1">Cytoplasm</location>
    </subcellularLocation>
</comment>
<dbReference type="SUPFAM" id="SSF88697">
    <property type="entry name" value="PUA domain-like"/>
    <property type="match status" value="1"/>
</dbReference>
<keyword evidence="2" id="KW-0963">Cytoplasm</keyword>
<name>V7PTH9_PLAYE</name>
<evidence type="ECO:0000256" key="5">
    <source>
        <dbReference type="ARBA" id="ARBA00022691"/>
    </source>
</evidence>
<evidence type="ECO:0000256" key="4">
    <source>
        <dbReference type="ARBA" id="ARBA00022679"/>
    </source>
</evidence>
<keyword evidence="3" id="KW-0489">Methyltransferase</keyword>
<feature type="region of interest" description="Disordered" evidence="7">
    <location>
        <begin position="124"/>
        <end position="145"/>
    </location>
</feature>
<dbReference type="InterPro" id="IPR041532">
    <property type="entry name" value="RlmI-like_PUA"/>
</dbReference>
<dbReference type="InterPro" id="IPR036974">
    <property type="entry name" value="PUA_sf"/>
</dbReference>
<accession>V7PTH9</accession>
<dbReference type="PANTHER" id="PTHR42873:SF1">
    <property type="entry name" value="S-ADENOSYLMETHIONINE-DEPENDENT METHYLTRANSFERASE DOMAIN-CONTAINING PROTEIN"/>
    <property type="match status" value="1"/>
</dbReference>
<keyword evidence="4" id="KW-0808">Transferase</keyword>